<evidence type="ECO:0000313" key="11">
    <source>
        <dbReference type="EMBL" id="VYS47915.1"/>
    </source>
</evidence>
<keyword evidence="3" id="KW-0479">Metal-binding</keyword>
<gene>
    <name evidence="11" type="ORF">AN1_LOCUS3400</name>
    <name evidence="10" type="ORF">C24_LOCUS3310</name>
</gene>
<dbReference type="GO" id="GO:0010333">
    <property type="term" value="F:terpene synthase activity"/>
    <property type="evidence" value="ECO:0007669"/>
    <property type="project" value="InterPro"/>
</dbReference>
<name>A0A5S9WIV8_ARATH</name>
<dbReference type="Gene3D" id="1.10.600.10">
    <property type="entry name" value="Farnesyl Diphosphate Synthase"/>
    <property type="match status" value="1"/>
</dbReference>
<dbReference type="Gene3D" id="1.50.10.130">
    <property type="entry name" value="Terpene synthase, N-terminal domain"/>
    <property type="match status" value="1"/>
</dbReference>
<dbReference type="SFLD" id="SFLDS00005">
    <property type="entry name" value="Isoprenoid_Synthase_Type_I"/>
    <property type="match status" value="1"/>
</dbReference>
<evidence type="ECO:0000256" key="7">
    <source>
        <dbReference type="ARBA" id="ARBA00038405"/>
    </source>
</evidence>
<sequence>MEAARMGFRAKTLPHLGNGTRLPLKTKLSLFPMHLLQNHTTLSRRSTKLNLCVKACSKTSGVESSRPLPHSAPDLWGDHILSVPTENSEFDTLETEIESIKPKVRNMLMSSHKTDKERICLIHLLICLGTFHYFEKEIEEILEQAFRKLDMLFTDEDDLETTAIMFEVFRLYGHKISCDVFDRFKGVDAKFKEHLVSDVRGMLQLYEAAHLATPFETILDEALSFTRYHLESLAGQQATAPHISRHILNALYKPRFLKMEIIAAREYIHFYQKEGHDETLLKFAKLNFNFCQLHYVRELKTLTKWWKDIDLPYKLPYIRDRLLETFIGVMAVYLEPHYSLGRIIATKVSQVIVVMDDTCDAYGTFSEVRSLIDSLERWDPGAIDKLPSCLRIVIQSIVETMEDIEREMKPRGRSSSVQDTVEEIKIMGRAYAEISKWARAGHVPTFDDYIELGLDSSGIRCFAMYSFISMEDCEENQTNAWFKSKPKMLRALSVIFRLTNDIAGFEEEMRRGEVVNGVNCYVKQHNVTKELAVREIKKMIRDNYKIMMEEFLTIKGVPRPILVRCFNIVRLVNLYYEEGDNYTNPNGKLKDLITSLFFHPLPL</sequence>
<evidence type="ECO:0000256" key="4">
    <source>
        <dbReference type="ARBA" id="ARBA00022842"/>
    </source>
</evidence>
<dbReference type="Proteomes" id="UP000426265">
    <property type="component" value="Unassembled WGS sequence"/>
</dbReference>
<organism evidence="10 13">
    <name type="scientific">Arabidopsis thaliana</name>
    <name type="common">Mouse-ear cress</name>
    <dbReference type="NCBI Taxonomy" id="3702"/>
    <lineage>
        <taxon>Eukaryota</taxon>
        <taxon>Viridiplantae</taxon>
        <taxon>Streptophyta</taxon>
        <taxon>Embryophyta</taxon>
        <taxon>Tracheophyta</taxon>
        <taxon>Spermatophyta</taxon>
        <taxon>Magnoliopsida</taxon>
        <taxon>eudicotyledons</taxon>
        <taxon>Gunneridae</taxon>
        <taxon>Pentapetalae</taxon>
        <taxon>rosids</taxon>
        <taxon>malvids</taxon>
        <taxon>Brassicales</taxon>
        <taxon>Brassicaceae</taxon>
        <taxon>Camelineae</taxon>
        <taxon>Arabidopsis</taxon>
    </lineage>
</organism>
<evidence type="ECO:0000256" key="1">
    <source>
        <dbReference type="ARBA" id="ARBA00001936"/>
    </source>
</evidence>
<evidence type="ECO:0000256" key="3">
    <source>
        <dbReference type="ARBA" id="ARBA00022723"/>
    </source>
</evidence>
<dbReference type="Pfam" id="PF01397">
    <property type="entry name" value="Terpene_synth"/>
    <property type="match status" value="1"/>
</dbReference>
<evidence type="ECO:0000256" key="2">
    <source>
        <dbReference type="ARBA" id="ARBA00001946"/>
    </source>
</evidence>
<evidence type="ECO:0000259" key="8">
    <source>
        <dbReference type="Pfam" id="PF01397"/>
    </source>
</evidence>
<accession>A0A654EGB0</accession>
<dbReference type="SUPFAM" id="SSF48576">
    <property type="entry name" value="Terpenoid synthases"/>
    <property type="match status" value="1"/>
</dbReference>
<dbReference type="GO" id="GO:0016102">
    <property type="term" value="P:diterpenoid biosynthetic process"/>
    <property type="evidence" value="ECO:0007669"/>
    <property type="project" value="InterPro"/>
</dbReference>
<dbReference type="AlphaFoldDB" id="A0A5S9WIV8"/>
<dbReference type="InterPro" id="IPR008930">
    <property type="entry name" value="Terpenoid_cyclase/PrenylTrfase"/>
</dbReference>
<proteinExistence type="inferred from homology"/>
<dbReference type="CDD" id="cd00684">
    <property type="entry name" value="Terpene_cyclase_plant_C1"/>
    <property type="match status" value="1"/>
</dbReference>
<dbReference type="InterPro" id="IPR044814">
    <property type="entry name" value="Terpene_cyclase_plant_C1"/>
</dbReference>
<dbReference type="FunFam" id="1.50.10.130:FF:000001">
    <property type="entry name" value="Isoprene synthase, chloroplastic"/>
    <property type="match status" value="1"/>
</dbReference>
<feature type="domain" description="Terpene synthase metal-binding" evidence="9">
    <location>
        <begin position="307"/>
        <end position="545"/>
    </location>
</feature>
<evidence type="ECO:0000256" key="6">
    <source>
        <dbReference type="ARBA" id="ARBA00023239"/>
    </source>
</evidence>
<dbReference type="PANTHER" id="PTHR31225:SF93">
    <property type="entry name" value="ALPHA-HUMULENE_(-)-(E)-BETA-CARYOPHYLLENE SYNTHASE"/>
    <property type="match status" value="1"/>
</dbReference>
<evidence type="ECO:0000256" key="5">
    <source>
        <dbReference type="ARBA" id="ARBA00023211"/>
    </source>
</evidence>
<feature type="domain" description="Terpene synthase N-terminal" evidence="8">
    <location>
        <begin position="76"/>
        <end position="251"/>
    </location>
</feature>
<accession>A0A5S9WIV8</accession>
<dbReference type="EMBL" id="CACSHJ010000087">
    <property type="protein sequence ID" value="CAA0264662.1"/>
    <property type="molecule type" value="Genomic_DNA"/>
</dbReference>
<dbReference type="PANTHER" id="PTHR31225">
    <property type="entry name" value="OS04G0344100 PROTEIN-RELATED"/>
    <property type="match status" value="1"/>
</dbReference>
<comment type="cofactor">
    <cofactor evidence="2">
        <name>Mg(2+)</name>
        <dbReference type="ChEBI" id="CHEBI:18420"/>
    </cofactor>
</comment>
<comment type="cofactor">
    <cofactor evidence="1">
        <name>Mn(2+)</name>
        <dbReference type="ChEBI" id="CHEBI:29035"/>
    </cofactor>
</comment>
<reference evidence="10 13" key="1">
    <citation type="submission" date="2019-12" db="EMBL/GenBank/DDBJ databases">
        <authorList>
            <person name="Jiao W.-B."/>
            <person name="Schneeberger K."/>
        </authorList>
    </citation>
    <scope>NUCLEOTIDE SEQUENCE [LARGE SCALE GENOMIC DNA]</scope>
    <source>
        <strain evidence="12">cv. An-1</strain>
        <strain evidence="13">cv. C24</strain>
    </source>
</reference>
<dbReference type="Pfam" id="PF03936">
    <property type="entry name" value="Terpene_synth_C"/>
    <property type="match status" value="1"/>
</dbReference>
<dbReference type="SUPFAM" id="SSF48239">
    <property type="entry name" value="Terpenoid cyclases/Protein prenyltransferases"/>
    <property type="match status" value="1"/>
</dbReference>
<keyword evidence="4" id="KW-0460">Magnesium</keyword>
<keyword evidence="6" id="KW-0456">Lyase</keyword>
<evidence type="ECO:0000259" key="9">
    <source>
        <dbReference type="Pfam" id="PF03936"/>
    </source>
</evidence>
<evidence type="ECO:0000313" key="12">
    <source>
        <dbReference type="Proteomes" id="UP000426265"/>
    </source>
</evidence>
<dbReference type="InterPro" id="IPR034741">
    <property type="entry name" value="Terpene_cyclase-like_1_C"/>
</dbReference>
<dbReference type="FunFam" id="1.10.600.10:FF:000007">
    <property type="entry name" value="Isoprene synthase, chloroplastic"/>
    <property type="match status" value="1"/>
</dbReference>
<evidence type="ECO:0000313" key="13">
    <source>
        <dbReference type="Proteomes" id="UP000434276"/>
    </source>
</evidence>
<dbReference type="OrthoDB" id="1877784at2759"/>
<dbReference type="SFLD" id="SFLDG01019">
    <property type="entry name" value="Terpene_Cyclase_Like_1_C_Termi"/>
    <property type="match status" value="1"/>
</dbReference>
<dbReference type="InterPro" id="IPR005630">
    <property type="entry name" value="Terpene_synthase_metal-bd"/>
</dbReference>
<protein>
    <submittedName>
        <fullName evidence="10">Uncharacterized protein</fullName>
    </submittedName>
</protein>
<dbReference type="InterPro" id="IPR050148">
    <property type="entry name" value="Terpene_synthase-like"/>
</dbReference>
<dbReference type="ExpressionAtlas" id="A0A5S9WIV8">
    <property type="expression patterns" value="baseline and differential"/>
</dbReference>
<evidence type="ECO:0000313" key="10">
    <source>
        <dbReference type="EMBL" id="CAA0264662.1"/>
    </source>
</evidence>
<dbReference type="InterPro" id="IPR036965">
    <property type="entry name" value="Terpene_synth_N_sf"/>
</dbReference>
<keyword evidence="5" id="KW-0464">Manganese</keyword>
<dbReference type="Proteomes" id="UP000434276">
    <property type="component" value="Unassembled WGS sequence"/>
</dbReference>
<dbReference type="EMBL" id="CACRSJ010000104">
    <property type="protein sequence ID" value="VYS47915.1"/>
    <property type="molecule type" value="Genomic_DNA"/>
</dbReference>
<dbReference type="InterPro" id="IPR001906">
    <property type="entry name" value="Terpene_synth_N"/>
</dbReference>
<dbReference type="InterPro" id="IPR008949">
    <property type="entry name" value="Isoprenoid_synthase_dom_sf"/>
</dbReference>
<comment type="similarity">
    <text evidence="7">Belongs to the terpene synthase family. Tpsa subfamily.</text>
</comment>
<dbReference type="GO" id="GO:0000287">
    <property type="term" value="F:magnesium ion binding"/>
    <property type="evidence" value="ECO:0007669"/>
    <property type="project" value="InterPro"/>
</dbReference>